<keyword evidence="2" id="KW-0560">Oxidoreductase</keyword>
<dbReference type="InterPro" id="IPR051911">
    <property type="entry name" value="SDR_oxidoreductase"/>
</dbReference>
<dbReference type="Proteomes" id="UP000277212">
    <property type="component" value="Unassembled WGS sequence"/>
</dbReference>
<evidence type="ECO:0000256" key="2">
    <source>
        <dbReference type="ARBA" id="ARBA00023002"/>
    </source>
</evidence>
<dbReference type="Pfam" id="PF00106">
    <property type="entry name" value="adh_short"/>
    <property type="match status" value="1"/>
</dbReference>
<gene>
    <name evidence="5" type="ORF">CDV36_001816</name>
</gene>
<organism evidence="5 6">
    <name type="scientific">Fusarium kuroshium</name>
    <dbReference type="NCBI Taxonomy" id="2010991"/>
    <lineage>
        <taxon>Eukaryota</taxon>
        <taxon>Fungi</taxon>
        <taxon>Dikarya</taxon>
        <taxon>Ascomycota</taxon>
        <taxon>Pezizomycotina</taxon>
        <taxon>Sordariomycetes</taxon>
        <taxon>Hypocreomycetidae</taxon>
        <taxon>Hypocreales</taxon>
        <taxon>Nectriaceae</taxon>
        <taxon>Fusarium</taxon>
        <taxon>Fusarium solani species complex</taxon>
    </lineage>
</organism>
<protein>
    <recommendedName>
        <fullName evidence="4">Ketoreductase domain-containing protein</fullName>
    </recommendedName>
</protein>
<sequence>MSKVWFITGAARGLGRDLTEQILASGDIVVATARQPNRLDDLVTKYGSEKILPVALDVSDVAQVEAVVKKAEDTFGRIDYVINNAGYASMASIEDMDHKSFRDQVDANLFGVVNVTKAVLPIMRRQQSGHIIQVSSVGGRVGSPGLAAYQSAKWAVGGFSTVLAQEVAPFGIKVIVAEPGGIKTDWATSAAEGVTVSEPYQQTVGAMMKMRELYSSNWSEPSDIAKAIIHLGRVDDPPLRVVLGPSAVPHAQAAAKALAESDEKWLKVSNLEF</sequence>
<dbReference type="InterPro" id="IPR002347">
    <property type="entry name" value="SDR_fam"/>
</dbReference>
<dbReference type="NCBIfam" id="NF006114">
    <property type="entry name" value="PRK08263.1"/>
    <property type="match status" value="1"/>
</dbReference>
<dbReference type="PRINTS" id="PR00081">
    <property type="entry name" value="GDHRDH"/>
</dbReference>
<dbReference type="Gene3D" id="3.40.50.720">
    <property type="entry name" value="NAD(P)-binding Rossmann-like Domain"/>
    <property type="match status" value="1"/>
</dbReference>
<dbReference type="OrthoDB" id="1933717at2759"/>
<comment type="caution">
    <text evidence="5">The sequence shown here is derived from an EMBL/GenBank/DDBJ whole genome shotgun (WGS) entry which is preliminary data.</text>
</comment>
<dbReference type="SUPFAM" id="SSF51735">
    <property type="entry name" value="NAD(P)-binding Rossmann-fold domains"/>
    <property type="match status" value="1"/>
</dbReference>
<dbReference type="InterPro" id="IPR057326">
    <property type="entry name" value="KR_dom"/>
</dbReference>
<evidence type="ECO:0000313" key="5">
    <source>
        <dbReference type="EMBL" id="RMJ18500.1"/>
    </source>
</evidence>
<reference evidence="5 6" key="1">
    <citation type="submission" date="2017-06" db="EMBL/GenBank/DDBJ databases">
        <title>Comparative genomic analysis of Ambrosia Fusariam Clade fungi.</title>
        <authorList>
            <person name="Stajich J.E."/>
            <person name="Carrillo J."/>
            <person name="Kijimoto T."/>
            <person name="Eskalen A."/>
            <person name="O'Donnell K."/>
            <person name="Kasson M."/>
        </authorList>
    </citation>
    <scope>NUCLEOTIDE SEQUENCE [LARGE SCALE GENOMIC DNA]</scope>
    <source>
        <strain evidence="5">UCR3666</strain>
    </source>
</reference>
<feature type="domain" description="Ketoreductase" evidence="4">
    <location>
        <begin position="3"/>
        <end position="185"/>
    </location>
</feature>
<evidence type="ECO:0000313" key="6">
    <source>
        <dbReference type="Proteomes" id="UP000277212"/>
    </source>
</evidence>
<dbReference type="EMBL" id="NKUJ01000018">
    <property type="protein sequence ID" value="RMJ18500.1"/>
    <property type="molecule type" value="Genomic_DNA"/>
</dbReference>
<evidence type="ECO:0000256" key="1">
    <source>
        <dbReference type="ARBA" id="ARBA00006484"/>
    </source>
</evidence>
<dbReference type="AlphaFoldDB" id="A0A3M2SLS4"/>
<name>A0A3M2SLS4_9HYPO</name>
<accession>A0A3M2SLS4</accession>
<dbReference type="PANTHER" id="PTHR43976">
    <property type="entry name" value="SHORT CHAIN DEHYDROGENASE"/>
    <property type="match status" value="1"/>
</dbReference>
<dbReference type="STRING" id="2010991.A0A3M2SLS4"/>
<keyword evidence="6" id="KW-1185">Reference proteome</keyword>
<dbReference type="SMART" id="SM00822">
    <property type="entry name" value="PKS_KR"/>
    <property type="match status" value="1"/>
</dbReference>
<dbReference type="InterPro" id="IPR036291">
    <property type="entry name" value="NAD(P)-bd_dom_sf"/>
</dbReference>
<evidence type="ECO:0000256" key="3">
    <source>
        <dbReference type="RuleBase" id="RU000363"/>
    </source>
</evidence>
<dbReference type="PRINTS" id="PR00080">
    <property type="entry name" value="SDRFAMILY"/>
</dbReference>
<dbReference type="CDD" id="cd05374">
    <property type="entry name" value="17beta-HSD-like_SDR_c"/>
    <property type="match status" value="1"/>
</dbReference>
<comment type="similarity">
    <text evidence="1 3">Belongs to the short-chain dehydrogenases/reductases (SDR) family.</text>
</comment>
<proteinExistence type="inferred from homology"/>
<dbReference type="GO" id="GO:0016491">
    <property type="term" value="F:oxidoreductase activity"/>
    <property type="evidence" value="ECO:0007669"/>
    <property type="project" value="UniProtKB-KW"/>
</dbReference>
<evidence type="ECO:0000259" key="4">
    <source>
        <dbReference type="SMART" id="SM00822"/>
    </source>
</evidence>
<dbReference type="PANTHER" id="PTHR43976:SF16">
    <property type="entry name" value="SHORT-CHAIN DEHYDROGENASE_REDUCTASE FAMILY PROTEIN"/>
    <property type="match status" value="1"/>
</dbReference>